<comment type="caution">
    <text evidence="1">The sequence shown here is derived from an EMBL/GenBank/DDBJ whole genome shotgun (WGS) entry which is preliminary data.</text>
</comment>
<reference evidence="1" key="1">
    <citation type="journal article" date="2016" name="Front. Microbiol.">
        <title>Genome Sequence of the Piezophilic, Mesophilic Sulfate-Reducing Bacterium Desulfovibrio indicus J2T.</title>
        <authorList>
            <person name="Cao J."/>
            <person name="Maignien L."/>
            <person name="Shao Z."/>
            <person name="Alain K."/>
            <person name="Jebbar M."/>
        </authorList>
    </citation>
    <scope>NUCLEOTIDE SEQUENCE</scope>
    <source>
        <strain evidence="1">DSM 16372</strain>
    </source>
</reference>
<evidence type="ECO:0000313" key="1">
    <source>
        <dbReference type="EMBL" id="GJD90216.1"/>
    </source>
</evidence>
<proteinExistence type="predicted"/>
<accession>A0AAV4ZNQ1</accession>
<keyword evidence="2" id="KW-1185">Reference proteome</keyword>
<gene>
    <name evidence="1" type="ORF">BHAOGJBA_3751</name>
</gene>
<dbReference type="Proteomes" id="UP001055247">
    <property type="component" value="Unassembled WGS sequence"/>
</dbReference>
<evidence type="ECO:0000313" key="2">
    <source>
        <dbReference type="Proteomes" id="UP001055247"/>
    </source>
</evidence>
<sequence>MSELSNEDRRAVERLSFFMLKEVCCSTADAMAKMDPEAARTLLTGIETLLTGAIARIDAQQSEGANSTAIALEVGARIADVLDQARASLSAGAARAAARAG</sequence>
<reference evidence="1" key="2">
    <citation type="submission" date="2021-08" db="EMBL/GenBank/DDBJ databases">
        <authorList>
            <person name="Tani A."/>
            <person name="Ola A."/>
            <person name="Ogura Y."/>
            <person name="Katsura K."/>
            <person name="Hayashi T."/>
        </authorList>
    </citation>
    <scope>NUCLEOTIDE SEQUENCE</scope>
    <source>
        <strain evidence="1">DSM 16372</strain>
    </source>
</reference>
<name>A0AAV4ZNQ1_9HYPH</name>
<dbReference type="EMBL" id="BPQO01000016">
    <property type="protein sequence ID" value="GJD90216.1"/>
    <property type="molecule type" value="Genomic_DNA"/>
</dbReference>
<dbReference type="AlphaFoldDB" id="A0AAV4ZNQ1"/>
<organism evidence="1 2">
    <name type="scientific">Methylobacterium hispanicum</name>
    <dbReference type="NCBI Taxonomy" id="270350"/>
    <lineage>
        <taxon>Bacteria</taxon>
        <taxon>Pseudomonadati</taxon>
        <taxon>Pseudomonadota</taxon>
        <taxon>Alphaproteobacteria</taxon>
        <taxon>Hyphomicrobiales</taxon>
        <taxon>Methylobacteriaceae</taxon>
        <taxon>Methylobacterium</taxon>
    </lineage>
</organism>
<dbReference type="RefSeq" id="WP_066922234.1">
    <property type="nucleotide sequence ID" value="NZ_BPQO01000016.1"/>
</dbReference>
<protein>
    <submittedName>
        <fullName evidence="1">Uncharacterized protein</fullName>
    </submittedName>
</protein>